<dbReference type="Pfam" id="PF02321">
    <property type="entry name" value="OEP"/>
    <property type="match status" value="2"/>
</dbReference>
<evidence type="ECO:0000256" key="10">
    <source>
        <dbReference type="SAM" id="SignalP"/>
    </source>
</evidence>
<sequence>MFRKTVQIILIFLFSGSPGLFSQTETVISIEDFMAKAEKTSPDVAAKIFQAKRAEEDVGAAKSAYMPTAYFSGMVTSGLPGSFGEPGVMVPRGVMVSPFHAGPSAGIWGQYTLYDWGRRENDVKVAETQAKERKEEIRIARVEVLDTSVRSYYACSRNRSLSELWSGLNGDLEIIHREVLRFVRNGQKSIVDKYLIEAQVEQIKTQTHDYELRLNKGREELGLLIQEDWNNFSCPSITSINLGPLPETESKSSKESQSEKNTTYDNSPIVNRAKMELLAAEAKLDRSKADFMPELKSSYSVGTFEQARLVPYQNYSANLSLVVPVFEGMKTVREVKAAEHEVSSKRKELEAARKKIAELNIGLGKTIDSSALRIRHLRNEVSLAKTAYEVARNRYTSYQGNLVDFREAFRNLLRANGELIDAYTEYLIYTKVKDLVNGNI</sequence>
<evidence type="ECO:0000256" key="6">
    <source>
        <dbReference type="ARBA" id="ARBA00023136"/>
    </source>
</evidence>
<dbReference type="RefSeq" id="WP_008593256.1">
    <property type="nucleotide sequence ID" value="NZ_AHOM02000009.1"/>
</dbReference>
<keyword evidence="12" id="KW-1185">Reference proteome</keyword>
<dbReference type="InterPro" id="IPR003423">
    <property type="entry name" value="OMP_efflux"/>
</dbReference>
<evidence type="ECO:0000256" key="4">
    <source>
        <dbReference type="ARBA" id="ARBA00022452"/>
    </source>
</evidence>
<keyword evidence="5" id="KW-0812">Transmembrane</keyword>
<feature type="region of interest" description="Disordered" evidence="9">
    <location>
        <begin position="243"/>
        <end position="265"/>
    </location>
</feature>
<keyword evidence="10" id="KW-0732">Signal</keyword>
<reference evidence="11 12" key="1">
    <citation type="submission" date="2012-08" db="EMBL/GenBank/DDBJ databases">
        <authorList>
            <person name="Harkins D.M."/>
            <person name="Durkin A.S."/>
            <person name="Selengut J.D."/>
            <person name="Sanka R."/>
            <person name="DePew J."/>
            <person name="Purushe J."/>
            <person name="Matthias M.A."/>
            <person name="Vinetz J.M."/>
            <person name="Sutton G.G."/>
            <person name="Nelson W.C."/>
            <person name="Fouts D.E."/>
        </authorList>
    </citation>
    <scope>NUCLEOTIDE SEQUENCE [LARGE SCALE GENOMIC DNA]</scope>
    <source>
        <strain evidence="11 12">MMD4847</strain>
    </source>
</reference>
<dbReference type="PANTHER" id="PTHR30026:SF20">
    <property type="entry name" value="OUTER MEMBRANE PROTEIN TOLC"/>
    <property type="match status" value="1"/>
</dbReference>
<dbReference type="InterPro" id="IPR051906">
    <property type="entry name" value="TolC-like"/>
</dbReference>
<evidence type="ECO:0000256" key="8">
    <source>
        <dbReference type="SAM" id="Coils"/>
    </source>
</evidence>
<accession>A0ABN0H8D6</accession>
<comment type="similarity">
    <text evidence="2">Belongs to the outer membrane factor (OMF) (TC 1.B.17) family.</text>
</comment>
<evidence type="ECO:0000256" key="1">
    <source>
        <dbReference type="ARBA" id="ARBA00004442"/>
    </source>
</evidence>
<keyword evidence="8" id="KW-0175">Coiled coil</keyword>
<dbReference type="PANTHER" id="PTHR30026">
    <property type="entry name" value="OUTER MEMBRANE PROTEIN TOLC"/>
    <property type="match status" value="1"/>
</dbReference>
<evidence type="ECO:0000256" key="9">
    <source>
        <dbReference type="SAM" id="MobiDB-lite"/>
    </source>
</evidence>
<name>A0ABN0H8D6_9LEPT</name>
<evidence type="ECO:0000313" key="12">
    <source>
        <dbReference type="Proteomes" id="UP000018720"/>
    </source>
</evidence>
<evidence type="ECO:0000256" key="7">
    <source>
        <dbReference type="ARBA" id="ARBA00023237"/>
    </source>
</evidence>
<gene>
    <name evidence="11" type="ORF">LEP1GSC178_3953</name>
</gene>
<organism evidence="11 12">
    <name type="scientific">Leptospira licerasiae str. MMD4847</name>
    <dbReference type="NCBI Taxonomy" id="1049971"/>
    <lineage>
        <taxon>Bacteria</taxon>
        <taxon>Pseudomonadati</taxon>
        <taxon>Spirochaetota</taxon>
        <taxon>Spirochaetia</taxon>
        <taxon>Leptospirales</taxon>
        <taxon>Leptospiraceae</taxon>
        <taxon>Leptospira</taxon>
    </lineage>
</organism>
<feature type="coiled-coil region" evidence="8">
    <location>
        <begin position="335"/>
        <end position="394"/>
    </location>
</feature>
<keyword evidence="4" id="KW-1134">Transmembrane beta strand</keyword>
<comment type="subcellular location">
    <subcellularLocation>
        <location evidence="1">Cell outer membrane</location>
    </subcellularLocation>
</comment>
<feature type="signal peptide" evidence="10">
    <location>
        <begin position="1"/>
        <end position="22"/>
    </location>
</feature>
<keyword evidence="7" id="KW-0998">Cell outer membrane</keyword>
<feature type="chain" id="PRO_5046686686" evidence="10">
    <location>
        <begin position="23"/>
        <end position="440"/>
    </location>
</feature>
<protein>
    <submittedName>
        <fullName evidence="11">Outer membrane efflux protein</fullName>
    </submittedName>
</protein>
<dbReference type="SUPFAM" id="SSF56954">
    <property type="entry name" value="Outer membrane efflux proteins (OEP)"/>
    <property type="match status" value="1"/>
</dbReference>
<keyword evidence="3" id="KW-0813">Transport</keyword>
<dbReference type="Gene3D" id="1.20.1600.10">
    <property type="entry name" value="Outer membrane efflux proteins (OEP)"/>
    <property type="match status" value="1"/>
</dbReference>
<evidence type="ECO:0000256" key="3">
    <source>
        <dbReference type="ARBA" id="ARBA00022448"/>
    </source>
</evidence>
<comment type="caution">
    <text evidence="11">The sequence shown here is derived from an EMBL/GenBank/DDBJ whole genome shotgun (WGS) entry which is preliminary data.</text>
</comment>
<proteinExistence type="inferred from homology"/>
<keyword evidence="6" id="KW-0472">Membrane</keyword>
<dbReference type="EMBL" id="AHOM02000009">
    <property type="protein sequence ID" value="EJZ41557.1"/>
    <property type="molecule type" value="Genomic_DNA"/>
</dbReference>
<evidence type="ECO:0000313" key="11">
    <source>
        <dbReference type="EMBL" id="EJZ41557.1"/>
    </source>
</evidence>
<dbReference type="Proteomes" id="UP000018720">
    <property type="component" value="Unassembled WGS sequence"/>
</dbReference>
<evidence type="ECO:0000256" key="5">
    <source>
        <dbReference type="ARBA" id="ARBA00022692"/>
    </source>
</evidence>
<feature type="compositionally biased region" description="Basic and acidic residues" evidence="9">
    <location>
        <begin position="248"/>
        <end position="258"/>
    </location>
</feature>
<evidence type="ECO:0000256" key="2">
    <source>
        <dbReference type="ARBA" id="ARBA00007613"/>
    </source>
</evidence>